<proteinExistence type="predicted"/>
<sequence length="493" mass="55643">MEREIQEEVVIDLAELIALYLRKGFWIIGISLLFAGVFVKFRAMPEEETSKKDGNVQEATLQDKDLKEEKALEEKGLTANERYYTAQIKKEKERLLWEQDNWENSYLFTLDPDKVYERQIDLYVKVPDSGNIPFTEDSGEKSGDLAENAERAALTENYSSLFQSGSFYESIAVAQGSMKASDVADILFFRSNDEAGTLSLCFTGASEEDVQKMGDAAAEYWLNAENGMQENVAMHDLHLVNDKTTLGMTTHSVNRNALIKEDALTGSMESSILLRQNEKKDSINTRIRIISDLEKAKKELPKAVNNATQSSKKRILKQAVLGLFLGGFLSVFLFTLQYLLEAKLPKEEDLESLYGFTVLGSKKRYGRKGILPSLSEKLSGDKEREKDDENLLSLAKTNLSLLLREKQTGTDILFVGEDKQLCEKTEDFMACDHSQFNCSYAYNIFKNEESIERLGAAQNIVFVAKGKSELRAILNMKRRCEKLGKSIAGLILY</sequence>
<reference evidence="2" key="2">
    <citation type="submission" date="2013-03" db="EMBL/GenBank/DDBJ databases">
        <title>The Genome Sequence of Oribacterium sp. ACB1.</title>
        <authorList>
            <consortium name="The Broad Institute Genomics Platform"/>
            <consortium name="The Broad Institute Genome Sequencing Center for Infectious Disease"/>
            <person name="Earl A."/>
            <person name="Ward D."/>
            <person name="Feldgarden M."/>
            <person name="Gevers D."/>
            <person name="Sizova M."/>
            <person name="Hazen A."/>
            <person name="Epstein S."/>
            <person name="Walker B."/>
            <person name="Young S."/>
            <person name="Zeng Q."/>
            <person name="Gargeya S."/>
            <person name="Fitzgerald M."/>
            <person name="Haas B."/>
            <person name="Abouelleil A."/>
            <person name="Allen A.W."/>
            <person name="Alvarado L."/>
            <person name="Arachchi H.M."/>
            <person name="Berlin A.M."/>
            <person name="Chapman S.B."/>
            <person name="Gainer-Dewar J."/>
            <person name="Goldberg J."/>
            <person name="Griggs A."/>
            <person name="Gujja S."/>
            <person name="Hansen M."/>
            <person name="Howarth C."/>
            <person name="Imamovic A."/>
            <person name="Ireland A."/>
            <person name="Larimer J."/>
            <person name="McCowan C."/>
            <person name="Murphy C."/>
            <person name="Pearson M."/>
            <person name="Poon T.W."/>
            <person name="Priest M."/>
            <person name="Roberts A."/>
            <person name="Saif S."/>
            <person name="Shea T."/>
            <person name="Sisk P."/>
            <person name="Sykes S."/>
            <person name="Wortman J."/>
            <person name="Nusbaum C."/>
            <person name="Birren B."/>
        </authorList>
    </citation>
    <scope>NUCLEOTIDE SEQUENCE [LARGE SCALE GENOMIC DNA]</scope>
    <source>
        <strain evidence="2">ACB1</strain>
    </source>
</reference>
<dbReference type="AlphaFoldDB" id="G9WQU2"/>
<dbReference type="PATRIC" id="fig|796943.3.peg.2200"/>
<dbReference type="RefSeq" id="WP_009535564.1">
    <property type="nucleotide sequence ID" value="NZ_KE148312.1"/>
</dbReference>
<keyword evidence="3" id="KW-1185">Reference proteome</keyword>
<evidence type="ECO:0000313" key="2">
    <source>
        <dbReference type="EMBL" id="EHL09752.1"/>
    </source>
</evidence>
<reference evidence="2" key="1">
    <citation type="submission" date="2011-08" db="EMBL/GenBank/DDBJ databases">
        <authorList>
            <consortium name="The Broad Institute Genome Sequencing Platform"/>
            <person name="Earl A."/>
            <person name="Ward D."/>
            <person name="Feldgarden M."/>
            <person name="Gevers D."/>
            <person name="Sizova M."/>
            <person name="Hazen A."/>
            <person name="Epstein S."/>
            <person name="Young S.K."/>
            <person name="Zeng Q."/>
            <person name="Gargeya S."/>
            <person name="Fitzgerald M."/>
            <person name="Haas B."/>
            <person name="Abouelleil A."/>
            <person name="Alvarado L."/>
            <person name="Arachchi H.M."/>
            <person name="Berlin A."/>
            <person name="Brown A."/>
            <person name="Chapman S.B."/>
            <person name="Chen Z."/>
            <person name="Dunbar C."/>
            <person name="Freedman E."/>
            <person name="Gearin G."/>
            <person name="Gellesch M."/>
            <person name="Goldberg J."/>
            <person name="Griggs A."/>
            <person name="Gujja S."/>
            <person name="Heiman D."/>
            <person name="Howarth C."/>
            <person name="Larson L."/>
            <person name="Lui A."/>
            <person name="MacDonald P.J.P."/>
            <person name="Montmayeur A."/>
            <person name="Murphy C."/>
            <person name="Neiman D."/>
            <person name="Pearson M."/>
            <person name="Priest M."/>
            <person name="Roberts A."/>
            <person name="Saif S."/>
            <person name="Shea T."/>
            <person name="Shenoy N."/>
            <person name="Sisk P."/>
            <person name="Stolte C."/>
            <person name="Sykes S."/>
            <person name="Wortman J."/>
            <person name="Nusbaum C."/>
            <person name="Birren B."/>
        </authorList>
    </citation>
    <scope>NUCLEOTIDE SEQUENCE</scope>
    <source>
        <strain evidence="2">ACB1</strain>
    </source>
</reference>
<keyword evidence="1" id="KW-1133">Transmembrane helix</keyword>
<organism evidence="2 3">
    <name type="scientific">Oribacterium parvum ACB1</name>
    <dbReference type="NCBI Taxonomy" id="796943"/>
    <lineage>
        <taxon>Bacteria</taxon>
        <taxon>Bacillati</taxon>
        <taxon>Bacillota</taxon>
        <taxon>Clostridia</taxon>
        <taxon>Lachnospirales</taxon>
        <taxon>Lachnospiraceae</taxon>
        <taxon>Oribacterium</taxon>
    </lineage>
</organism>
<gene>
    <name evidence="2" type="ORF">HMPREF9625_01725</name>
</gene>
<evidence type="ECO:0000313" key="3">
    <source>
        <dbReference type="Proteomes" id="UP000018461"/>
    </source>
</evidence>
<comment type="caution">
    <text evidence="2">The sequence shown here is derived from an EMBL/GenBank/DDBJ whole genome shotgun (WGS) entry which is preliminary data.</text>
</comment>
<accession>G9WQU2</accession>
<keyword evidence="1" id="KW-0472">Membrane</keyword>
<evidence type="ECO:0000256" key="1">
    <source>
        <dbReference type="SAM" id="Phobius"/>
    </source>
</evidence>
<keyword evidence="1" id="KW-0812">Transmembrane</keyword>
<feature type="transmembrane region" description="Helical" evidence="1">
    <location>
        <begin position="24"/>
        <end position="43"/>
    </location>
</feature>
<dbReference type="HOGENOM" id="CLU_575978_0_0_9"/>
<evidence type="ECO:0008006" key="4">
    <source>
        <dbReference type="Google" id="ProtNLM"/>
    </source>
</evidence>
<dbReference type="STRING" id="796943.HMPREF9625_01725"/>
<protein>
    <recommendedName>
        <fullName evidence="4">Polysaccharide chain length determinant N-terminal domain-containing protein</fullName>
    </recommendedName>
</protein>
<feature type="transmembrane region" description="Helical" evidence="1">
    <location>
        <begin position="319"/>
        <end position="340"/>
    </location>
</feature>
<dbReference type="Proteomes" id="UP000018461">
    <property type="component" value="Unassembled WGS sequence"/>
</dbReference>
<name>G9WQU2_9FIRM</name>
<dbReference type="EMBL" id="AFZC02000002">
    <property type="protein sequence ID" value="EHL09752.1"/>
    <property type="molecule type" value="Genomic_DNA"/>
</dbReference>